<dbReference type="Pfam" id="PF07883">
    <property type="entry name" value="Cupin_2"/>
    <property type="match status" value="1"/>
</dbReference>
<dbReference type="InterPro" id="IPR014710">
    <property type="entry name" value="RmlC-like_jellyroll"/>
</dbReference>
<keyword evidence="1" id="KW-0479">Metal-binding</keyword>
<comment type="caution">
    <text evidence="3">The sequence shown here is derived from an EMBL/GenBank/DDBJ whole genome shotgun (WGS) entry which is preliminary data.</text>
</comment>
<dbReference type="InterPro" id="IPR013096">
    <property type="entry name" value="Cupin_2"/>
</dbReference>
<dbReference type="SUPFAM" id="SSF51182">
    <property type="entry name" value="RmlC-like cupins"/>
    <property type="match status" value="1"/>
</dbReference>
<evidence type="ECO:0000313" key="4">
    <source>
        <dbReference type="Proteomes" id="UP000638043"/>
    </source>
</evidence>
<dbReference type="InterPro" id="IPR051610">
    <property type="entry name" value="GPI/OXD"/>
</dbReference>
<dbReference type="RefSeq" id="WP_188702501.1">
    <property type="nucleotide sequence ID" value="NZ_BMMQ01000009.1"/>
</dbReference>
<dbReference type="Gene3D" id="2.60.120.10">
    <property type="entry name" value="Jelly Rolls"/>
    <property type="match status" value="1"/>
</dbReference>
<dbReference type="InterPro" id="IPR011051">
    <property type="entry name" value="RmlC_Cupin_sf"/>
</dbReference>
<reference evidence="4" key="1">
    <citation type="journal article" date="2019" name="Int. J. Syst. Evol. Microbiol.">
        <title>The Global Catalogue of Microorganisms (GCM) 10K type strain sequencing project: providing services to taxonomists for standard genome sequencing and annotation.</title>
        <authorList>
            <consortium name="The Broad Institute Genomics Platform"/>
            <consortium name="The Broad Institute Genome Sequencing Center for Infectious Disease"/>
            <person name="Wu L."/>
            <person name="Ma J."/>
        </authorList>
    </citation>
    <scope>NUCLEOTIDE SEQUENCE [LARGE SCALE GENOMIC DNA]</scope>
    <source>
        <strain evidence="4">CGMCC 4.7181</strain>
    </source>
</reference>
<keyword evidence="4" id="KW-1185">Reference proteome</keyword>
<evidence type="ECO:0000256" key="1">
    <source>
        <dbReference type="ARBA" id="ARBA00022723"/>
    </source>
</evidence>
<dbReference type="Proteomes" id="UP000638043">
    <property type="component" value="Unassembled WGS sequence"/>
</dbReference>
<evidence type="ECO:0000259" key="2">
    <source>
        <dbReference type="Pfam" id="PF07883"/>
    </source>
</evidence>
<name>A0ABQ2N7V7_9MICO</name>
<feature type="domain" description="Cupin type-2" evidence="2">
    <location>
        <begin position="38"/>
        <end position="105"/>
    </location>
</feature>
<protein>
    <recommendedName>
        <fullName evidence="2">Cupin type-2 domain-containing protein</fullName>
    </recommendedName>
</protein>
<accession>A0ABQ2N7V7</accession>
<sequence>MSEYQVTELGSIDSWSGKNFIQGEIGADTVGLSINATEPGDGSPFWHSHAETEEIYIVLDGEGEIVVNEDTVALTAGTVVRVAPNSKLALHALPSSTTALKWICIRSGANTIAAIGNDTTLDQETPFPWAA</sequence>
<proteinExistence type="predicted"/>
<gene>
    <name evidence="3" type="ORF">GCM10010910_25590</name>
</gene>
<dbReference type="PANTHER" id="PTHR35848">
    <property type="entry name" value="OXALATE-BINDING PROTEIN"/>
    <property type="match status" value="1"/>
</dbReference>
<evidence type="ECO:0000313" key="3">
    <source>
        <dbReference type="EMBL" id="GGO66350.1"/>
    </source>
</evidence>
<dbReference type="EMBL" id="BMMQ01000009">
    <property type="protein sequence ID" value="GGO66350.1"/>
    <property type="molecule type" value="Genomic_DNA"/>
</dbReference>
<organism evidence="3 4">
    <name type="scientific">Microbacterium nanhaiense</name>
    <dbReference type="NCBI Taxonomy" id="1301026"/>
    <lineage>
        <taxon>Bacteria</taxon>
        <taxon>Bacillati</taxon>
        <taxon>Actinomycetota</taxon>
        <taxon>Actinomycetes</taxon>
        <taxon>Micrococcales</taxon>
        <taxon>Microbacteriaceae</taxon>
        <taxon>Microbacterium</taxon>
    </lineage>
</organism>